<proteinExistence type="predicted"/>
<dbReference type="CTD" id="78774208"/>
<evidence type="ECO:0000313" key="2">
    <source>
        <dbReference type="Proteomes" id="UP000483820"/>
    </source>
</evidence>
<protein>
    <submittedName>
        <fullName evidence="1">Uncharacterized protein</fullName>
    </submittedName>
</protein>
<organism evidence="1 2">
    <name type="scientific">Caenorhabditis remanei</name>
    <name type="common">Caenorhabditis vulgaris</name>
    <dbReference type="NCBI Taxonomy" id="31234"/>
    <lineage>
        <taxon>Eukaryota</taxon>
        <taxon>Metazoa</taxon>
        <taxon>Ecdysozoa</taxon>
        <taxon>Nematoda</taxon>
        <taxon>Chromadorea</taxon>
        <taxon>Rhabditida</taxon>
        <taxon>Rhabditina</taxon>
        <taxon>Rhabditomorpha</taxon>
        <taxon>Rhabditoidea</taxon>
        <taxon>Rhabditidae</taxon>
        <taxon>Peloderinae</taxon>
        <taxon>Caenorhabditis</taxon>
    </lineage>
</organism>
<evidence type="ECO:0000313" key="1">
    <source>
        <dbReference type="EMBL" id="KAF1766649.1"/>
    </source>
</evidence>
<dbReference type="EMBL" id="WUAV01000002">
    <property type="protein sequence ID" value="KAF1766649.1"/>
    <property type="molecule type" value="Genomic_DNA"/>
</dbReference>
<sequence>MACFQLQSVLPKTICPFQELQLLGMEVHSDETTNGALPEEFAFAEASLAAFATLERLKIENFSKQIVRNFTNPADTYFYDVDNREVHVARMPEYLGHMEHPENKVFGVAVAVADDALRLKIASFSLPETQILRKEDEKCETRRNQRKSRADYRNRCFENEKLAPAYRSFRNRCESFRLRICARL</sequence>
<reference evidence="1 2" key="1">
    <citation type="submission" date="2019-12" db="EMBL/GenBank/DDBJ databases">
        <title>Chromosome-level assembly of the Caenorhabditis remanei genome.</title>
        <authorList>
            <person name="Teterina A.A."/>
            <person name="Willis J.H."/>
            <person name="Phillips P.C."/>
        </authorList>
    </citation>
    <scope>NUCLEOTIDE SEQUENCE [LARGE SCALE GENOMIC DNA]</scope>
    <source>
        <strain evidence="1 2">PX506</strain>
        <tissue evidence="1">Whole organism</tissue>
    </source>
</reference>
<accession>A0A6A5HH52</accession>
<dbReference type="KEGG" id="crq:GCK72_006607"/>
<dbReference type="Proteomes" id="UP000483820">
    <property type="component" value="Chromosome II"/>
</dbReference>
<dbReference type="AlphaFoldDB" id="A0A6A5HH52"/>
<dbReference type="RefSeq" id="XP_053589895.1">
    <property type="nucleotide sequence ID" value="XM_053725701.1"/>
</dbReference>
<gene>
    <name evidence="1" type="ORF">GCK72_006607</name>
</gene>
<comment type="caution">
    <text evidence="1">The sequence shown here is derived from an EMBL/GenBank/DDBJ whole genome shotgun (WGS) entry which is preliminary data.</text>
</comment>
<dbReference type="GeneID" id="78774208"/>
<name>A0A6A5HH52_CAERE</name>